<dbReference type="Gene3D" id="1.10.8.500">
    <property type="entry name" value="HAMP domain in histidine kinase"/>
    <property type="match status" value="1"/>
</dbReference>
<dbReference type="InterPro" id="IPR003660">
    <property type="entry name" value="HAMP_dom"/>
</dbReference>
<organism evidence="13 14">
    <name type="scientific">Clostridium omnivorum</name>
    <dbReference type="NCBI Taxonomy" id="1604902"/>
    <lineage>
        <taxon>Bacteria</taxon>
        <taxon>Bacillati</taxon>
        <taxon>Bacillota</taxon>
        <taxon>Clostridia</taxon>
        <taxon>Eubacteriales</taxon>
        <taxon>Clostridiaceae</taxon>
        <taxon>Clostridium</taxon>
    </lineage>
</organism>
<evidence type="ECO:0000256" key="10">
    <source>
        <dbReference type="SAM" id="Phobius"/>
    </source>
</evidence>
<dbReference type="PROSITE" id="PS50111">
    <property type="entry name" value="CHEMOTAXIS_TRANSDUC_2"/>
    <property type="match status" value="1"/>
</dbReference>
<evidence type="ECO:0000256" key="5">
    <source>
        <dbReference type="ARBA" id="ARBA00022989"/>
    </source>
</evidence>
<dbReference type="InterPro" id="IPR004089">
    <property type="entry name" value="MCPsignal_dom"/>
</dbReference>
<evidence type="ECO:0000256" key="8">
    <source>
        <dbReference type="ARBA" id="ARBA00029447"/>
    </source>
</evidence>
<dbReference type="PROSITE" id="PS50885">
    <property type="entry name" value="HAMP"/>
    <property type="match status" value="1"/>
</dbReference>
<comment type="subcellular location">
    <subcellularLocation>
        <location evidence="1">Cell membrane</location>
        <topology evidence="1">Multi-pass membrane protein</topology>
    </subcellularLocation>
</comment>
<dbReference type="SMART" id="SM00304">
    <property type="entry name" value="HAMP"/>
    <property type="match status" value="1"/>
</dbReference>
<feature type="transmembrane region" description="Helical" evidence="10">
    <location>
        <begin position="12"/>
        <end position="32"/>
    </location>
</feature>
<evidence type="ECO:0000313" key="13">
    <source>
        <dbReference type="EMBL" id="GLC30786.1"/>
    </source>
</evidence>
<dbReference type="PANTHER" id="PTHR32089">
    <property type="entry name" value="METHYL-ACCEPTING CHEMOTAXIS PROTEIN MCPB"/>
    <property type="match status" value="1"/>
</dbReference>
<dbReference type="SUPFAM" id="SSF58104">
    <property type="entry name" value="Methyl-accepting chemotaxis protein (MCP) signaling domain"/>
    <property type="match status" value="1"/>
</dbReference>
<evidence type="ECO:0000313" key="14">
    <source>
        <dbReference type="Proteomes" id="UP001208567"/>
    </source>
</evidence>
<dbReference type="CDD" id="cd12913">
    <property type="entry name" value="PDC1_MCP_like"/>
    <property type="match status" value="1"/>
</dbReference>
<dbReference type="InterPro" id="IPR029151">
    <property type="entry name" value="Sensor-like_sf"/>
</dbReference>
<evidence type="ECO:0000256" key="4">
    <source>
        <dbReference type="ARBA" id="ARBA00022692"/>
    </source>
</evidence>
<accession>A0ABQ5N6N1</accession>
<keyword evidence="6 10" id="KW-0472">Membrane</keyword>
<evidence type="ECO:0000256" key="2">
    <source>
        <dbReference type="ARBA" id="ARBA00022475"/>
    </source>
</evidence>
<keyword evidence="14" id="KW-1185">Reference proteome</keyword>
<evidence type="ECO:0000256" key="1">
    <source>
        <dbReference type="ARBA" id="ARBA00004651"/>
    </source>
</evidence>
<dbReference type="Pfam" id="PF00015">
    <property type="entry name" value="MCPsignal"/>
    <property type="match status" value="1"/>
</dbReference>
<keyword evidence="7 9" id="KW-0807">Transducer</keyword>
<comment type="caution">
    <text evidence="13">The sequence shown here is derived from an EMBL/GenBank/DDBJ whole genome shotgun (WGS) entry which is preliminary data.</text>
</comment>
<keyword evidence="5 10" id="KW-1133">Transmembrane helix</keyword>
<evidence type="ECO:0000259" key="11">
    <source>
        <dbReference type="PROSITE" id="PS50111"/>
    </source>
</evidence>
<dbReference type="SUPFAM" id="SSF103190">
    <property type="entry name" value="Sensory domain-like"/>
    <property type="match status" value="1"/>
</dbReference>
<dbReference type="EMBL" id="BRXR01000001">
    <property type="protein sequence ID" value="GLC30786.1"/>
    <property type="molecule type" value="Genomic_DNA"/>
</dbReference>
<dbReference type="RefSeq" id="WP_264850066.1">
    <property type="nucleotide sequence ID" value="NZ_BRXR01000001.1"/>
</dbReference>
<evidence type="ECO:0000256" key="3">
    <source>
        <dbReference type="ARBA" id="ARBA00022500"/>
    </source>
</evidence>
<keyword evidence="2" id="KW-1003">Cell membrane</keyword>
<dbReference type="Gene3D" id="1.10.287.950">
    <property type="entry name" value="Methyl-accepting chemotaxis protein"/>
    <property type="match status" value="1"/>
</dbReference>
<feature type="domain" description="HAMP" evidence="12">
    <location>
        <begin position="307"/>
        <end position="361"/>
    </location>
</feature>
<evidence type="ECO:0000256" key="7">
    <source>
        <dbReference type="ARBA" id="ARBA00023224"/>
    </source>
</evidence>
<dbReference type="InterPro" id="IPR033479">
    <property type="entry name" value="dCache_1"/>
</dbReference>
<dbReference type="Gene3D" id="3.30.450.20">
    <property type="entry name" value="PAS domain"/>
    <property type="match status" value="2"/>
</dbReference>
<feature type="domain" description="Methyl-accepting transducer" evidence="11">
    <location>
        <begin position="380"/>
        <end position="637"/>
    </location>
</feature>
<comment type="similarity">
    <text evidence="8">Belongs to the methyl-accepting chemotaxis (MCP) protein family.</text>
</comment>
<dbReference type="SMART" id="SM00283">
    <property type="entry name" value="MA"/>
    <property type="match status" value="1"/>
</dbReference>
<name>A0ABQ5N6N1_9CLOT</name>
<evidence type="ECO:0000256" key="9">
    <source>
        <dbReference type="PROSITE-ProRule" id="PRU00284"/>
    </source>
</evidence>
<reference evidence="13 14" key="1">
    <citation type="journal article" date="2024" name="Int. J. Syst. Evol. Microbiol.">
        <title>Clostridium omnivorum sp. nov., isolated from anoxic soil under the treatment of reductive soil disinfestation.</title>
        <authorList>
            <person name="Ueki A."/>
            <person name="Tonouchi A."/>
            <person name="Kaku N."/>
            <person name="Honma S."/>
            <person name="Ueki K."/>
        </authorList>
    </citation>
    <scope>NUCLEOTIDE SEQUENCE [LARGE SCALE GENOMIC DNA]</scope>
    <source>
        <strain evidence="13 14">E14</strain>
    </source>
</reference>
<sequence>MNKKMKLGSQIIIIMFIAVLIPTLAISGINFYREKGTVENTFSVSTADNVNRVSEVIKGIAKSNIESIDMLSKDPNALAILNNPDSEQWLKKSFQSFLDTHKDVVSAYYGVKDGKMMLMPEQKLPDGYDPRQRDWYKEAVDKKGQAIITAPYEDAAEKGKYIVTFAKAVPDEKSGDIIGVVAIDVKLSTLSESIASMKIGQDGYVALLDPSGKVIAHKNKDLLNKDSKSETWIDSVISNKEGKGKVAIGNQNMIYSVMQDKATEWKIVGLVPEKELLDQVAHSRNLSLMIGLISLALAALTGYIFSNSIVKPLKKIVVVLDRIKQGDFTVKVAEDKKMSHELAVITEATNGMINDIVNMMQSVTATSSKIRESSQSLAAITEESNAIGDEVSRAVQEIANGATNQASSLEDSAEAVGMLGEEVNKAMDDSKDMVKASFEVKEHTENGMKLVQNLTTTFEQTSQANLELAKEVEILSQNSNKISSITDTITEITEQTNLLALNASIEAARAGEAGRGFAVVADEVRKLAEQSSVSASEINTVIIEIKNSIAAVLQRIEMNKSLNAKTVESMDVTSSSFESIENAIKTLEVNINKVNGALEQINLNKNTVVGKIDEIATVSQETAASTEEVSASSEEQLAGLHEVTASAEALSNLAEELDTLVSKFKI</sequence>
<dbReference type="Pfam" id="PF02743">
    <property type="entry name" value="dCache_1"/>
    <property type="match status" value="1"/>
</dbReference>
<evidence type="ECO:0000256" key="6">
    <source>
        <dbReference type="ARBA" id="ARBA00023136"/>
    </source>
</evidence>
<dbReference type="CDD" id="cd12912">
    <property type="entry name" value="PDC2_MCP_like"/>
    <property type="match status" value="1"/>
</dbReference>
<dbReference type="Proteomes" id="UP001208567">
    <property type="component" value="Unassembled WGS sequence"/>
</dbReference>
<evidence type="ECO:0000259" key="12">
    <source>
        <dbReference type="PROSITE" id="PS50885"/>
    </source>
</evidence>
<keyword evidence="3" id="KW-0145">Chemotaxis</keyword>
<feature type="transmembrane region" description="Helical" evidence="10">
    <location>
        <begin position="286"/>
        <end position="305"/>
    </location>
</feature>
<dbReference type="PANTHER" id="PTHR32089:SF114">
    <property type="entry name" value="METHYL-ACCEPTING CHEMOTAXIS PROTEIN MCPB"/>
    <property type="match status" value="1"/>
</dbReference>
<dbReference type="CDD" id="cd06225">
    <property type="entry name" value="HAMP"/>
    <property type="match status" value="1"/>
</dbReference>
<gene>
    <name evidence="13" type="ORF">bsdE14_21960</name>
</gene>
<keyword evidence="4 10" id="KW-0812">Transmembrane</keyword>
<protein>
    <submittedName>
        <fullName evidence="13">Methyl-accepting chemotaxis protein</fullName>
    </submittedName>
</protein>
<proteinExistence type="inferred from homology"/>